<reference evidence="3" key="1">
    <citation type="submission" date="2020-04" db="EMBL/GenBank/DDBJ databases">
        <title>Draft genome resource of the tomato pathogen Pseudocercospora fuligena.</title>
        <authorList>
            <person name="Zaccaron A."/>
        </authorList>
    </citation>
    <scope>NUCLEOTIDE SEQUENCE</scope>
    <source>
        <strain evidence="3">PF001</strain>
    </source>
</reference>
<feature type="coiled-coil region" evidence="1">
    <location>
        <begin position="165"/>
        <end position="199"/>
    </location>
</feature>
<dbReference type="Gene3D" id="6.10.250.1060">
    <property type="match status" value="1"/>
</dbReference>
<evidence type="ECO:0000256" key="1">
    <source>
        <dbReference type="SAM" id="Coils"/>
    </source>
</evidence>
<accession>A0A8H6R963</accession>
<feature type="region of interest" description="Disordered" evidence="2">
    <location>
        <begin position="429"/>
        <end position="460"/>
    </location>
</feature>
<dbReference type="Proteomes" id="UP000660729">
    <property type="component" value="Unassembled WGS sequence"/>
</dbReference>
<comment type="caution">
    <text evidence="3">The sequence shown here is derived from an EMBL/GenBank/DDBJ whole genome shotgun (WGS) entry which is preliminary data.</text>
</comment>
<evidence type="ECO:0000313" key="3">
    <source>
        <dbReference type="EMBL" id="KAF7185781.1"/>
    </source>
</evidence>
<name>A0A8H6R963_9PEZI</name>
<evidence type="ECO:0000256" key="2">
    <source>
        <dbReference type="SAM" id="MobiDB-lite"/>
    </source>
</evidence>
<dbReference type="AlphaFoldDB" id="A0A8H6R963"/>
<feature type="coiled-coil region" evidence="1">
    <location>
        <begin position="281"/>
        <end position="356"/>
    </location>
</feature>
<keyword evidence="4" id="KW-1185">Reference proteome</keyword>
<dbReference type="OrthoDB" id="3650476at2759"/>
<sequence>MSSTIISTTLTALGTPGVQRLLALVCGFTLVKILTKPQIDSKASISFSSWLACTTMTLALGIHPELGHIPATLFMLIAGAILGSTGLISDFEDNNQSETEDQQYIKFIEAYNEYLDLLLDETASSQRIELEAKDQEISYLESQLSLDKQHISALTQISHIDGAEIETLRSEIQELRNREEALEIQNEELRARLNEANQEHFPEISRLQLELSNQDQYISELEEYYESLQFLDESHIAALKQGSQDDENREESFHTQLKDSGRLIASKQSLIQKFFKNAEDARSLKQERDAWKREAEILDKEIEEIYEYTGREEGVVGLYYRCKEAKMELNLAGDEIKRLRSQRNEARDTLKGLENKFLDLKGVFESEFVAQSKELAEKCEEVERWEERWNEQAELNAESIEILMEKAAEIEGLEEKIVKLREEVEDQQRVRSELENPGQRWEEVGSSGSEAESESDSSSEVIVKLAEEKWSDDEIYGICLGYDW</sequence>
<dbReference type="EMBL" id="JABCIY010000309">
    <property type="protein sequence ID" value="KAF7185781.1"/>
    <property type="molecule type" value="Genomic_DNA"/>
</dbReference>
<proteinExistence type="predicted"/>
<keyword evidence="1" id="KW-0175">Coiled coil</keyword>
<gene>
    <name evidence="3" type="ORF">HII31_12883</name>
</gene>
<protein>
    <submittedName>
        <fullName evidence="3">Uncharacterized protein</fullName>
    </submittedName>
</protein>
<organism evidence="3 4">
    <name type="scientific">Pseudocercospora fuligena</name>
    <dbReference type="NCBI Taxonomy" id="685502"/>
    <lineage>
        <taxon>Eukaryota</taxon>
        <taxon>Fungi</taxon>
        <taxon>Dikarya</taxon>
        <taxon>Ascomycota</taxon>
        <taxon>Pezizomycotina</taxon>
        <taxon>Dothideomycetes</taxon>
        <taxon>Dothideomycetidae</taxon>
        <taxon>Mycosphaerellales</taxon>
        <taxon>Mycosphaerellaceae</taxon>
        <taxon>Pseudocercospora</taxon>
    </lineage>
</organism>
<evidence type="ECO:0000313" key="4">
    <source>
        <dbReference type="Proteomes" id="UP000660729"/>
    </source>
</evidence>